<dbReference type="InterPro" id="IPR029052">
    <property type="entry name" value="Metallo-depent_PP-like"/>
</dbReference>
<proteinExistence type="inferred from homology"/>
<organism evidence="3">
    <name type="scientific">marine sediment metagenome</name>
    <dbReference type="NCBI Taxonomy" id="412755"/>
    <lineage>
        <taxon>unclassified sequences</taxon>
        <taxon>metagenomes</taxon>
        <taxon>ecological metagenomes</taxon>
    </lineage>
</organism>
<dbReference type="PANTHER" id="PTHR33393:SF12">
    <property type="entry name" value="CAPSULE BIOSYNTHESIS PROTEIN CAPA"/>
    <property type="match status" value="1"/>
</dbReference>
<dbReference type="EMBL" id="BARU01001339">
    <property type="protein sequence ID" value="GAH30889.1"/>
    <property type="molecule type" value="Genomic_DNA"/>
</dbReference>
<sequence length="386" mass="44776">DFHDAKSIRVLLNFEEENFKNIEVDCWQALYAARLFAKLRQKKTPHIMAHNNSADFLNLELEETTSYFSVVFGEKKIEETFNEKVKTILLVGDIMLDRGVEDLIKQNSIYYPFRKISHFLRGIDIVFGNLEGPIVKNPPDFLDNSLKFAFNSDVMKAISWSNFNLFSLANNHTPDMGKEGLEETKEWLKKYQINFVGDPLSGSSDNFNSSFFRDNITFLAFNQIFPFMVKEEEIIKTTKTVKSLNPNNFLIVSMHWGEEYELINSPVQQKLAYKIIEAGADLIIGHHPHVVQNIEKYQGKLIFYSLGNFIFDQYFSLETQEGLAVGLEIYPKNLVYRIFPLQINLSRPVLMERNKANEFLIQLAKRSDDKLVDEIKDGIIKIERGW</sequence>
<dbReference type="CDD" id="cd07381">
    <property type="entry name" value="MPP_CapA"/>
    <property type="match status" value="1"/>
</dbReference>
<comment type="caution">
    <text evidence="3">The sequence shown here is derived from an EMBL/GenBank/DDBJ whole genome shotgun (WGS) entry which is preliminary data.</text>
</comment>
<protein>
    <recommendedName>
        <fullName evidence="2">Capsule synthesis protein CapA domain-containing protein</fullName>
    </recommendedName>
</protein>
<comment type="similarity">
    <text evidence="1">Belongs to the CapA family.</text>
</comment>
<name>X1FND4_9ZZZZ</name>
<dbReference type="Gene3D" id="3.60.21.10">
    <property type="match status" value="1"/>
</dbReference>
<dbReference type="SMART" id="SM00854">
    <property type="entry name" value="PGA_cap"/>
    <property type="match status" value="1"/>
</dbReference>
<dbReference type="Pfam" id="PF09587">
    <property type="entry name" value="PGA_cap"/>
    <property type="match status" value="1"/>
</dbReference>
<evidence type="ECO:0000256" key="1">
    <source>
        <dbReference type="ARBA" id="ARBA00005662"/>
    </source>
</evidence>
<dbReference type="SUPFAM" id="SSF56300">
    <property type="entry name" value="Metallo-dependent phosphatases"/>
    <property type="match status" value="1"/>
</dbReference>
<accession>X1FND4</accession>
<dbReference type="AlphaFoldDB" id="X1FND4"/>
<dbReference type="PANTHER" id="PTHR33393">
    <property type="entry name" value="POLYGLUTAMINE SYNTHESIS ACCESSORY PROTEIN RV0574C-RELATED"/>
    <property type="match status" value="1"/>
</dbReference>
<evidence type="ECO:0000313" key="3">
    <source>
        <dbReference type="EMBL" id="GAH30889.1"/>
    </source>
</evidence>
<reference evidence="3" key="1">
    <citation type="journal article" date="2014" name="Front. Microbiol.">
        <title>High frequency of phylogenetically diverse reductive dehalogenase-homologous genes in deep subseafloor sedimentary metagenomes.</title>
        <authorList>
            <person name="Kawai M."/>
            <person name="Futagami T."/>
            <person name="Toyoda A."/>
            <person name="Takaki Y."/>
            <person name="Nishi S."/>
            <person name="Hori S."/>
            <person name="Arai W."/>
            <person name="Tsubouchi T."/>
            <person name="Morono Y."/>
            <person name="Uchiyama I."/>
            <person name="Ito T."/>
            <person name="Fujiyama A."/>
            <person name="Inagaki F."/>
            <person name="Takami H."/>
        </authorList>
    </citation>
    <scope>NUCLEOTIDE SEQUENCE</scope>
    <source>
        <strain evidence="3">Expedition CK06-06</strain>
    </source>
</reference>
<evidence type="ECO:0000259" key="2">
    <source>
        <dbReference type="SMART" id="SM00854"/>
    </source>
</evidence>
<dbReference type="InterPro" id="IPR019079">
    <property type="entry name" value="Capsule_synth_CapA"/>
</dbReference>
<dbReference type="InterPro" id="IPR052169">
    <property type="entry name" value="CW_Biosynth-Accessory"/>
</dbReference>
<gene>
    <name evidence="3" type="ORF">S03H2_03584</name>
</gene>
<feature type="non-terminal residue" evidence="3">
    <location>
        <position position="1"/>
    </location>
</feature>
<feature type="domain" description="Capsule synthesis protein CapA" evidence="2">
    <location>
        <begin position="87"/>
        <end position="313"/>
    </location>
</feature>